<organism evidence="2 3">
    <name type="scientific">Lysobacter silvisoli</name>
    <dbReference type="NCBI Taxonomy" id="2293254"/>
    <lineage>
        <taxon>Bacteria</taxon>
        <taxon>Pseudomonadati</taxon>
        <taxon>Pseudomonadota</taxon>
        <taxon>Gammaproteobacteria</taxon>
        <taxon>Lysobacterales</taxon>
        <taxon>Lysobacteraceae</taxon>
        <taxon>Lysobacter</taxon>
    </lineage>
</organism>
<reference evidence="2 3" key="1">
    <citation type="submission" date="2018-08" db="EMBL/GenBank/DDBJ databases">
        <title>Lysobacter sp. zong2l5, whole genome shotgun sequence.</title>
        <authorList>
            <person name="Zhang X."/>
            <person name="Feng G."/>
            <person name="Zhu H."/>
        </authorList>
    </citation>
    <scope>NUCLEOTIDE SEQUENCE [LARGE SCALE GENOMIC DNA]</scope>
    <source>
        <strain evidence="3">zong2l5</strain>
    </source>
</reference>
<keyword evidence="3" id="KW-1185">Reference proteome</keyword>
<accession>A0A371JZS3</accession>
<evidence type="ECO:0000313" key="3">
    <source>
        <dbReference type="Proteomes" id="UP000264492"/>
    </source>
</evidence>
<dbReference type="EMBL" id="QTSU01000002">
    <property type="protein sequence ID" value="RDZ27087.1"/>
    <property type="molecule type" value="Genomic_DNA"/>
</dbReference>
<keyword evidence="1" id="KW-0732">Signal</keyword>
<proteinExistence type="predicted"/>
<name>A0A371JZS3_9GAMM</name>
<protein>
    <recommendedName>
        <fullName evidence="4">RHS repeat protein</fullName>
    </recommendedName>
</protein>
<dbReference type="AlphaFoldDB" id="A0A371JZS3"/>
<sequence length="948" mass="103947">MSADGRSRGRRVALPLALAIAAMPAMAADYRQEYEKRVKSATDIVALQVDNASGEKLSLYDGRLQFHNVDIDIPGNSALPVRLARSWKLDRQARNGPRAFDDWDLDVPYLSGIFTASKGWTMQSGGRCGSAAGLLANAPAYYAHLVEPQGDSAQAQGAYYVYFEPRLFWHGYNLHVDGGEQTLLVRHAGNPNGPSAAHTWSTQEGWAFSCIPADNGEGFLGLDTKGNKYYFDHVAALPYEPVHQAVANPYAPPCELGCDYPRYVSAPLGPKLMRSQVRLLATKVEDRFGNWVAYDYDGAKLLRIRSNDGRQIDLVHDARGRVTQATASGRTWTYGYQQVAAPASDKSDQVLKSVTLPDSSSWTYTLDRLGYAESVPKADDGWRTDELDCGQLGPEPDLFNGNEVFAASVVTPSGARYDYKARPTRHHLTYVTEAPVFGGVCLGGSAIPRLFDVVSVFERTVSGPGVPARTWSYAYQQPERKFRYECDAAPASCADRKTVLITEPSGTVRKQYYGVKENANTGLLLGEEVWKDGALYRVTGQIYQETPAGQPYPALQGLTPTELDLYADGEWPGGRNRPLKQAWIDQDGVRFTRDTASFDRFARPTAISRYSTLGYSAAETTQYADDTGRWILGQVVRSTQDGVETTRADLDANLLPWRTYNHGQLLETLAYAADGTLLTSTDAKNRVTSFSQWKRGLPQRIQYPPTPEAPAGASQSAVVDDSGWITSTTDENGYTTAYSHDAMGRLATLTHPGGDSVAWLPTTQSFTVSPSAQHGLPAGHWLQTVTTGNARKTTHYDALRRPVVTVEQDLNDPAGTTRWSAQRYDEMGRVEFASYPINPYASGWKSYADATLAGVLTRYDALDRPVRSVQTSELGDLTTTIEYLSGLKRRTVNPRGIATVEAFQAFDQPGYDSVIRIDAAAGTADAVRTVIDRDNYGKAKEVSRGAGE</sequence>
<evidence type="ECO:0008006" key="4">
    <source>
        <dbReference type="Google" id="ProtNLM"/>
    </source>
</evidence>
<comment type="caution">
    <text evidence="2">The sequence shown here is derived from an EMBL/GenBank/DDBJ whole genome shotgun (WGS) entry which is preliminary data.</text>
</comment>
<evidence type="ECO:0000313" key="2">
    <source>
        <dbReference type="EMBL" id="RDZ27087.1"/>
    </source>
</evidence>
<dbReference type="InterPro" id="IPR031325">
    <property type="entry name" value="RHS_repeat"/>
</dbReference>
<gene>
    <name evidence="2" type="ORF">DX914_12545</name>
</gene>
<feature type="chain" id="PRO_5016818866" description="RHS repeat protein" evidence="1">
    <location>
        <begin position="28"/>
        <end position="948"/>
    </location>
</feature>
<feature type="signal peptide" evidence="1">
    <location>
        <begin position="1"/>
        <end position="27"/>
    </location>
</feature>
<dbReference type="Gene3D" id="2.180.10.10">
    <property type="entry name" value="RHS repeat-associated core"/>
    <property type="match status" value="1"/>
</dbReference>
<dbReference type="Proteomes" id="UP000264492">
    <property type="component" value="Unassembled WGS sequence"/>
</dbReference>
<dbReference type="Pfam" id="PF05593">
    <property type="entry name" value="RHS_repeat"/>
    <property type="match status" value="1"/>
</dbReference>
<evidence type="ECO:0000256" key="1">
    <source>
        <dbReference type="SAM" id="SignalP"/>
    </source>
</evidence>